<name>A0A919V588_9ACTN</name>
<dbReference type="Proteomes" id="UP000655287">
    <property type="component" value="Unassembled WGS sequence"/>
</dbReference>
<keyword evidence="1" id="KW-1133">Transmembrane helix</keyword>
<feature type="transmembrane region" description="Helical" evidence="1">
    <location>
        <begin position="121"/>
        <end position="144"/>
    </location>
</feature>
<evidence type="ECO:0000313" key="2">
    <source>
        <dbReference type="EMBL" id="GII78060.1"/>
    </source>
</evidence>
<keyword evidence="1" id="KW-0472">Membrane</keyword>
<protein>
    <submittedName>
        <fullName evidence="2">Uncharacterized protein</fullName>
    </submittedName>
</protein>
<sequence length="151" mass="15870">MGIDGTTPATREVAGPRVLVWCAVNALNTTVHHLYGAEIYHTPGRHHAVILAGALLAVITVGLELARFGDGGVARAGRWVYHLGALGGFVLAFGAFEGLYTHVIRPLLDGGYPPGEPFDPLFQATGVLHIVPAAVLAVILARLLRKHGKAA</sequence>
<evidence type="ECO:0000256" key="1">
    <source>
        <dbReference type="SAM" id="Phobius"/>
    </source>
</evidence>
<evidence type="ECO:0000313" key="3">
    <source>
        <dbReference type="Proteomes" id="UP000655287"/>
    </source>
</evidence>
<organism evidence="2 3">
    <name type="scientific">Sphaerisporangium rufum</name>
    <dbReference type="NCBI Taxonomy" id="1381558"/>
    <lineage>
        <taxon>Bacteria</taxon>
        <taxon>Bacillati</taxon>
        <taxon>Actinomycetota</taxon>
        <taxon>Actinomycetes</taxon>
        <taxon>Streptosporangiales</taxon>
        <taxon>Streptosporangiaceae</taxon>
        <taxon>Sphaerisporangium</taxon>
    </lineage>
</organism>
<dbReference type="AlphaFoldDB" id="A0A919V588"/>
<reference evidence="2" key="1">
    <citation type="submission" date="2021-01" db="EMBL/GenBank/DDBJ databases">
        <title>Whole genome shotgun sequence of Sphaerisporangium rufum NBRC 109079.</title>
        <authorList>
            <person name="Komaki H."/>
            <person name="Tamura T."/>
        </authorList>
    </citation>
    <scope>NUCLEOTIDE SEQUENCE</scope>
    <source>
        <strain evidence="2">NBRC 109079</strain>
    </source>
</reference>
<keyword evidence="3" id="KW-1185">Reference proteome</keyword>
<keyword evidence="1" id="KW-0812">Transmembrane</keyword>
<proteinExistence type="predicted"/>
<accession>A0A919V588</accession>
<comment type="caution">
    <text evidence="2">The sequence shown here is derived from an EMBL/GenBank/DDBJ whole genome shotgun (WGS) entry which is preliminary data.</text>
</comment>
<gene>
    <name evidence="2" type="ORF">Sru01_30420</name>
</gene>
<feature type="transmembrane region" description="Helical" evidence="1">
    <location>
        <begin position="79"/>
        <end position="101"/>
    </location>
</feature>
<feature type="transmembrane region" description="Helical" evidence="1">
    <location>
        <begin position="48"/>
        <end position="67"/>
    </location>
</feature>
<dbReference type="EMBL" id="BOOU01000044">
    <property type="protein sequence ID" value="GII78060.1"/>
    <property type="molecule type" value="Genomic_DNA"/>
</dbReference>
<dbReference type="RefSeq" id="WP_203985151.1">
    <property type="nucleotide sequence ID" value="NZ_BOOU01000044.1"/>
</dbReference>